<accession>A0A6C1KJ45</accession>
<organism evidence="1 2">
    <name type="scientific">Xanthobacter autotrophicus</name>
    <dbReference type="NCBI Taxonomy" id="280"/>
    <lineage>
        <taxon>Bacteria</taxon>
        <taxon>Pseudomonadati</taxon>
        <taxon>Pseudomonadota</taxon>
        <taxon>Alphaproteobacteria</taxon>
        <taxon>Hyphomicrobiales</taxon>
        <taxon>Xanthobacteraceae</taxon>
        <taxon>Xanthobacter</taxon>
    </lineage>
</organism>
<proteinExistence type="predicted"/>
<evidence type="ECO:0000313" key="2">
    <source>
        <dbReference type="Proteomes" id="UP000305131"/>
    </source>
</evidence>
<dbReference type="RefSeq" id="WP_138398750.1">
    <property type="nucleotide sequence ID" value="NZ_JBAFVI010000001.1"/>
</dbReference>
<dbReference type="GeneID" id="95773204"/>
<reference evidence="1 2" key="1">
    <citation type="submission" date="2019-05" db="EMBL/GenBank/DDBJ databases">
        <authorList>
            <person name="Zhou X."/>
        </authorList>
    </citation>
    <scope>NUCLEOTIDE SEQUENCE [LARGE SCALE GENOMIC DNA]</scope>
    <source>
        <strain evidence="1 2">DSM 432</strain>
    </source>
</reference>
<dbReference type="EMBL" id="VAUP01000015">
    <property type="protein sequence ID" value="TLX43841.1"/>
    <property type="molecule type" value="Genomic_DNA"/>
</dbReference>
<evidence type="ECO:0000313" key="1">
    <source>
        <dbReference type="EMBL" id="TLX43841.1"/>
    </source>
</evidence>
<comment type="caution">
    <text evidence="1">The sequence shown here is derived from an EMBL/GenBank/DDBJ whole genome shotgun (WGS) entry which is preliminary data.</text>
</comment>
<dbReference type="AlphaFoldDB" id="A0A6C1KJ45"/>
<name>A0A6C1KJ45_XANAU</name>
<dbReference type="Proteomes" id="UP000305131">
    <property type="component" value="Unassembled WGS sequence"/>
</dbReference>
<gene>
    <name evidence="1" type="ORF">FBQ73_07000</name>
</gene>
<sequence>MSMLGMLMGSVAAAGAATLEFIGSGSVAAAITTTIPGVSFGAAAVDREIIVVFSTVMTTASVSSVSIGGVTAAPVTVRSDTLPSNFGLLACARATVPSGASGNIVITYPIAPSAVTEYAVYRVTGRVSVGSSPSDTTSAATSSAATTATLTSIDTPVGGFVLSAVITQSLVTPTISGAGLTVDTPASANRGFASSLILTAANSNASATWTFSSSVRCVCAAFSFSP</sequence>
<protein>
    <submittedName>
        <fullName evidence="1">Uncharacterized protein</fullName>
    </submittedName>
</protein>